<accession>A0ABX7Q4E4</accession>
<dbReference type="EMBL" id="CP071382">
    <property type="protein sequence ID" value="QSV45766.1"/>
    <property type="molecule type" value="Genomic_DNA"/>
</dbReference>
<dbReference type="InterPro" id="IPR036737">
    <property type="entry name" value="OmpA-like_sf"/>
</dbReference>
<proteinExistence type="predicted"/>
<evidence type="ECO:0000313" key="4">
    <source>
        <dbReference type="EMBL" id="QSV45766.1"/>
    </source>
</evidence>
<name>A0ABX7Q4E4_9BACT</name>
<dbReference type="Gene3D" id="3.30.1330.60">
    <property type="entry name" value="OmpA-like domain"/>
    <property type="match status" value="1"/>
</dbReference>
<feature type="domain" description="OmpA-like" evidence="3">
    <location>
        <begin position="516"/>
        <end position="641"/>
    </location>
</feature>
<gene>
    <name evidence="4" type="ORF">JZM60_00260</name>
</gene>
<evidence type="ECO:0000256" key="1">
    <source>
        <dbReference type="PROSITE-ProRule" id="PRU00473"/>
    </source>
</evidence>
<dbReference type="CDD" id="cd07185">
    <property type="entry name" value="OmpA_C-like"/>
    <property type="match status" value="1"/>
</dbReference>
<dbReference type="InterPro" id="IPR025295">
    <property type="entry name" value="eCIS_core_dom"/>
</dbReference>
<evidence type="ECO:0000259" key="3">
    <source>
        <dbReference type="PROSITE" id="PS51123"/>
    </source>
</evidence>
<dbReference type="Proteomes" id="UP000663651">
    <property type="component" value="Chromosome"/>
</dbReference>
<dbReference type="PANTHER" id="PTHR30329">
    <property type="entry name" value="STATOR ELEMENT OF FLAGELLAR MOTOR COMPLEX"/>
    <property type="match status" value="1"/>
</dbReference>
<dbReference type="SUPFAM" id="SSF103088">
    <property type="entry name" value="OmpA-like"/>
    <property type="match status" value="1"/>
</dbReference>
<dbReference type="PANTHER" id="PTHR30329:SF17">
    <property type="entry name" value="LIPOPROTEIN YFIB-RELATED"/>
    <property type="match status" value="1"/>
</dbReference>
<keyword evidence="1" id="KW-0472">Membrane</keyword>
<dbReference type="InterPro" id="IPR006665">
    <property type="entry name" value="OmpA-like"/>
</dbReference>
<dbReference type="Pfam" id="PF13699">
    <property type="entry name" value="eCIS_core"/>
    <property type="match status" value="1"/>
</dbReference>
<organism evidence="4 5">
    <name type="scientific">Geobacter benzoatilyticus</name>
    <dbReference type="NCBI Taxonomy" id="2815309"/>
    <lineage>
        <taxon>Bacteria</taxon>
        <taxon>Pseudomonadati</taxon>
        <taxon>Thermodesulfobacteriota</taxon>
        <taxon>Desulfuromonadia</taxon>
        <taxon>Geobacterales</taxon>
        <taxon>Geobacteraceae</taxon>
        <taxon>Geobacter</taxon>
    </lineage>
</organism>
<keyword evidence="5" id="KW-1185">Reference proteome</keyword>
<feature type="region of interest" description="Disordered" evidence="2">
    <location>
        <begin position="1"/>
        <end position="22"/>
    </location>
</feature>
<dbReference type="Pfam" id="PF00691">
    <property type="entry name" value="OmpA"/>
    <property type="match status" value="1"/>
</dbReference>
<dbReference type="RefSeq" id="WP_207163557.1">
    <property type="nucleotide sequence ID" value="NZ_CP071382.1"/>
</dbReference>
<evidence type="ECO:0000256" key="2">
    <source>
        <dbReference type="SAM" id="MobiDB-lite"/>
    </source>
</evidence>
<evidence type="ECO:0000313" key="5">
    <source>
        <dbReference type="Proteomes" id="UP000663651"/>
    </source>
</evidence>
<dbReference type="PROSITE" id="PS51123">
    <property type="entry name" value="OMPA_2"/>
    <property type="match status" value="1"/>
</dbReference>
<protein>
    <submittedName>
        <fullName evidence="4">DUF4157 domain-containing protein</fullName>
    </submittedName>
</protein>
<dbReference type="InterPro" id="IPR050330">
    <property type="entry name" value="Bact_OuterMem_StrucFunc"/>
</dbReference>
<sequence>MGTPVHKTMQPAPYGASGRLSVPSTPCGLSAQREPVRQILRGTPLRCKLAVGTPGDVHEQEADRAADNVLQMTGEELGRGPVAKGELFRPLGEGGRERHLDEDAEEAVRSLQGGGIPLKESDRAFFEPRFGVDFSRVRLHTGSAAGEMAESLHARAFTVGDDIAFGAGRYSPGTDEGMRLLAHELAHVVQQGVAPAAAIQRAPDFDDPTRFTQVHQSLFVSSPSGGTLRPWVDPDPANGVAGTAEEIKTQFTTALRAHIAANPLSVGGTVPTRTTESQAETTAIAVDQDIRSTFSQITTPLPEAQIRSAVGIIQPSQTSATQFLNQWLENRLSLMTDIDEYNIRPTDSRYGQMLADILADSWAGPNVRTLASRQAAFVEGGSRIFIHRGAPADLRRLILIHELTHFYVSQEFNDWVDATTSPRFYTEGFTEYLARIVMTPSEGADRNNYAPNVQAVQDNVAAFVPDDDIARAYFLGEVWRLEATSAVARQLFETQVGMREGAPRSTEVAESQSSHGIVQTVAEGNRYRFMNLAINQTAPKPEHAAFFEGIRQRHLEGHPDVQIRFVGHADETGGARHNLDLSRRRAEAFYQMARDAGVPDSQLLDAAAPQHRGEAEPTADNSTIHGRALNRRVELFLVRAATSAAPP</sequence>
<reference evidence="4 5" key="1">
    <citation type="submission" date="2021-03" db="EMBL/GenBank/DDBJ databases">
        <title>Geobacter metallireducens gen. nov. sp. nov., a microorganism capable of coupling the complete oxidation of organic compounds to the reduction of iron and other metals.</title>
        <authorList>
            <person name="Li Y."/>
        </authorList>
    </citation>
    <scope>NUCLEOTIDE SEQUENCE [LARGE SCALE GENOMIC DNA]</scope>
    <source>
        <strain evidence="4 5">Jerry-YX</strain>
    </source>
</reference>